<feature type="domain" description="Autotransporter" evidence="3">
    <location>
        <begin position="889"/>
        <end position="1170"/>
    </location>
</feature>
<protein>
    <recommendedName>
        <fullName evidence="3">Autotransporter domain-containing protein</fullName>
    </recommendedName>
</protein>
<dbReference type="SUPFAM" id="SSF103515">
    <property type="entry name" value="Autotransporter"/>
    <property type="match status" value="1"/>
</dbReference>
<dbReference type="InterPro" id="IPR013425">
    <property type="entry name" value="Autotrns_rpt"/>
</dbReference>
<name>A0AAU9BK08_9ENTR</name>
<dbReference type="GO" id="GO:0019867">
    <property type="term" value="C:outer membrane"/>
    <property type="evidence" value="ECO:0007669"/>
    <property type="project" value="InterPro"/>
</dbReference>
<dbReference type="NCBIfam" id="TIGR02601">
    <property type="entry name" value="autotrns_rpt"/>
    <property type="match status" value="1"/>
</dbReference>
<reference evidence="4" key="1">
    <citation type="journal article" date="2020" name="J Glob Antimicrob Resist">
        <title>Genomic characterization of clinical Enterobacter roggenkampii co-harboring blaIMP-1- and blaGES-5-encoding IncP6 and mcr-9-encoding IncHI2 plasmids isolated in Japan.</title>
        <authorList>
            <person name="Umeda K."/>
            <person name="Nakamura H."/>
            <person name="Fukuda A."/>
            <person name="Matsumoto Y."/>
            <person name="Motooka D."/>
            <person name="Nakamura S."/>
            <person name="Yasui Y."/>
            <person name="Yoshida H."/>
            <person name="Kawahara R."/>
        </authorList>
    </citation>
    <scope>NUCLEOTIDE SEQUENCE</scope>
    <source>
        <strain evidence="4">OIPH-N260</strain>
    </source>
</reference>
<dbReference type="SUPFAM" id="SSF51126">
    <property type="entry name" value="Pectin lyase-like"/>
    <property type="match status" value="2"/>
</dbReference>
<dbReference type="Gene3D" id="2.40.128.130">
    <property type="entry name" value="Autotransporter beta-domain"/>
    <property type="match status" value="1"/>
</dbReference>
<dbReference type="EMBL" id="AP023447">
    <property type="protein sequence ID" value="BCL41295.1"/>
    <property type="molecule type" value="Genomic_DNA"/>
</dbReference>
<sequence length="1170" mass="121200">MNRSYNIVWNYARNMYIVASEFSKGDSKIKSCVRAGSAIATFILSGVVSTAHASDTTFVAVPGNNTISGEYSTTSPNTSAVSASGSDVIVTDNGALTISTTGDAGMGLSVSNGAKITLDDSGSTIRTSGEGSHAITIVGDNSEAMLNNLTVSTEGEIASAVLFSSNAKGTIDGGSYTATGEGSYGVEILNGADLTIKNATITTSGYGMARAIVNRYATLSLENVNINTTGDFGNAGIYNDGELTGSNVTITTTGSQSFGIQNYTNTFNLAASHVETYGEQSVGIMNTGRAELTDTHIVTQGKNADAISSDGAKSTFVLNNGSTIASGENSRAVAMTHGGALEANSTDITSEQSAAIALESASSATVTHSNVSGSNVAFSFSGGKNVATIDGGSITATASGGSAFAVDSGSADINVKNVQTMNADNLLTVANTTDAVTLRAENSKLSGAVKASGDNVSMTLDANSQWLLTADSSVGNLTSSGRITLGDENGSTGTLNVGNLTLRANSQTDVYLDANATDAPIVAQNATLDGTLNITGYGSASTLSADSAFTVIDAENAISGNFTNLTVAGMASGSVDFITFSGTIDPADVTNYVLTPSLTWYASQNPAATAAHGTFTLNNPDGSFTLSTALVDQNAEATTGWDGKSLTKEGQGTLILNAVNSYSGTTDVNQGTLWLDEAGVIGVQNSEQAVNVAAGATFGGSSGVVNGNVNSKGTVQFNDTLTINGDLSNAGSIVSGNIEGTNGATTGNTLIVNGDYTCNQGSVTLNTQLGDDTSPTDMLNITGNTSGNTTLYINNVGGQGALTQNGIEVIQVGGASNGTFVQGNQVQINACEYRLYQDSGDWYLRSQATSDNGDVTPQYRADIGSYLSNQWLARDLQMQTLSDREGSQFKSENGTTWARFKAGKNQSTAAESNIDIDSNYSQFQIGGDVAAWNNGEQSLVVGVMGSYINASSDSTGNKGADGSRFSADGKVDGYNLGVYATWFADARQHQGFYVDSWYQYGMYHNSVDNGDVGSTDYDSNANAVSLETGYRYDIALGDNTLSLTPQAQVVWQDYSADDIKDSSGTTIDGQNGESWTTRLGLRIDSKMNKSNDAVIQPFAEANWLHTSEDTAVNFGDTQIKQDLPADRAELKAGIQANVSKQWSVIAQVSGQKGDNDYSDVNGSLNVRYSW</sequence>
<dbReference type="Pfam" id="PF18883">
    <property type="entry name" value="AC_1"/>
    <property type="match status" value="1"/>
</dbReference>
<dbReference type="AlphaFoldDB" id="A0AAU9BK08"/>
<dbReference type="PANTHER" id="PTHR35037:SF3">
    <property type="entry name" value="C-TERMINAL REGION OF AIDA-LIKE PROTEIN"/>
    <property type="match status" value="1"/>
</dbReference>
<dbReference type="InterPro" id="IPR005546">
    <property type="entry name" value="Autotransporte_beta"/>
</dbReference>
<evidence type="ECO:0000313" key="5">
    <source>
        <dbReference type="Proteomes" id="UP000595858"/>
    </source>
</evidence>
<accession>A0AAU9BK08</accession>
<evidence type="ECO:0000259" key="3">
    <source>
        <dbReference type="PROSITE" id="PS51208"/>
    </source>
</evidence>
<dbReference type="InterPro" id="IPR051551">
    <property type="entry name" value="Autotransporter_adhesion"/>
</dbReference>
<evidence type="ECO:0000256" key="1">
    <source>
        <dbReference type="ARBA" id="ARBA00022729"/>
    </source>
</evidence>
<dbReference type="Pfam" id="PF13018">
    <property type="entry name" value="ESPR"/>
    <property type="match status" value="1"/>
</dbReference>
<keyword evidence="1" id="KW-0732">Signal</keyword>
<dbReference type="InterPro" id="IPR011050">
    <property type="entry name" value="Pectin_lyase_fold/virulence"/>
</dbReference>
<dbReference type="Pfam" id="PF12951">
    <property type="entry name" value="PATR"/>
    <property type="match status" value="1"/>
</dbReference>
<dbReference type="Gene3D" id="2.160.20.20">
    <property type="match status" value="3"/>
</dbReference>
<dbReference type="InterPro" id="IPR006315">
    <property type="entry name" value="OM_autotransptr_brl_dom"/>
</dbReference>
<proteinExistence type="predicted"/>
<evidence type="ECO:0000313" key="4">
    <source>
        <dbReference type="EMBL" id="BCL41295.1"/>
    </source>
</evidence>
<dbReference type="PROSITE" id="PS51208">
    <property type="entry name" value="AUTOTRANSPORTER"/>
    <property type="match status" value="1"/>
</dbReference>
<dbReference type="SMART" id="SM00869">
    <property type="entry name" value="Autotransporter"/>
    <property type="match status" value="1"/>
</dbReference>
<dbReference type="RefSeq" id="WP_202324394.1">
    <property type="nucleotide sequence ID" value="NZ_AP023447.1"/>
</dbReference>
<dbReference type="Pfam" id="PF03797">
    <property type="entry name" value="Autotransporter"/>
    <property type="match status" value="1"/>
</dbReference>
<keyword evidence="2" id="KW-0843">Virulence</keyword>
<evidence type="ECO:0000256" key="2">
    <source>
        <dbReference type="ARBA" id="ARBA00023026"/>
    </source>
</evidence>
<dbReference type="NCBIfam" id="TIGR01414">
    <property type="entry name" value="autotrans_barl"/>
    <property type="match status" value="1"/>
</dbReference>
<dbReference type="InterPro" id="IPR043990">
    <property type="entry name" value="AC_1"/>
</dbReference>
<dbReference type="CDD" id="cd01344">
    <property type="entry name" value="PL2_Passenger_AT"/>
    <property type="match status" value="1"/>
</dbReference>
<dbReference type="InterPro" id="IPR012332">
    <property type="entry name" value="Autotransporter_pectin_lyase_C"/>
</dbReference>
<dbReference type="InterPro" id="IPR024973">
    <property type="entry name" value="ESPR"/>
</dbReference>
<dbReference type="PANTHER" id="PTHR35037">
    <property type="entry name" value="C-TERMINAL REGION OF AIDA-LIKE PROTEIN"/>
    <property type="match status" value="1"/>
</dbReference>
<dbReference type="Proteomes" id="UP000595858">
    <property type="component" value="Chromosome"/>
</dbReference>
<organism evidence="4 5">
    <name type="scientific">Enterobacter roggenkampii</name>
    <dbReference type="NCBI Taxonomy" id="1812935"/>
    <lineage>
        <taxon>Bacteria</taxon>
        <taxon>Pseudomonadati</taxon>
        <taxon>Pseudomonadota</taxon>
        <taxon>Gammaproteobacteria</taxon>
        <taxon>Enterobacterales</taxon>
        <taxon>Enterobacteriaceae</taxon>
        <taxon>Enterobacter</taxon>
        <taxon>Enterobacter cloacae complex</taxon>
    </lineage>
</organism>
<dbReference type="InterPro" id="IPR036709">
    <property type="entry name" value="Autotransporte_beta_dom_sf"/>
</dbReference>
<gene>
    <name evidence="4" type="ORF">OIPHN260_07970</name>
</gene>